<feature type="non-terminal residue" evidence="1">
    <location>
        <position position="100"/>
    </location>
</feature>
<organism evidence="1">
    <name type="scientific">marine sediment metagenome</name>
    <dbReference type="NCBI Taxonomy" id="412755"/>
    <lineage>
        <taxon>unclassified sequences</taxon>
        <taxon>metagenomes</taxon>
        <taxon>ecological metagenomes</taxon>
    </lineage>
</organism>
<accession>A0A0F9C8F6</accession>
<proteinExistence type="predicted"/>
<gene>
    <name evidence="1" type="ORF">LCGC14_2640230</name>
</gene>
<sequence length="100" mass="11944">MKKTTKESLKTLSIFFKKGISKIIKHCLLERPDPRTIIRFKEYVDVMGKVWLSHPIQLGGFWDVTDKIDYYVEDIILDDNIRECFEKLFPIKFDFIELNT</sequence>
<dbReference type="AlphaFoldDB" id="A0A0F9C8F6"/>
<dbReference type="EMBL" id="LAZR01045517">
    <property type="protein sequence ID" value="KKK98689.1"/>
    <property type="molecule type" value="Genomic_DNA"/>
</dbReference>
<protein>
    <submittedName>
        <fullName evidence="1">Uncharacterized protein</fullName>
    </submittedName>
</protein>
<name>A0A0F9C8F6_9ZZZZ</name>
<comment type="caution">
    <text evidence="1">The sequence shown here is derived from an EMBL/GenBank/DDBJ whole genome shotgun (WGS) entry which is preliminary data.</text>
</comment>
<reference evidence="1" key="1">
    <citation type="journal article" date="2015" name="Nature">
        <title>Complex archaea that bridge the gap between prokaryotes and eukaryotes.</title>
        <authorList>
            <person name="Spang A."/>
            <person name="Saw J.H."/>
            <person name="Jorgensen S.L."/>
            <person name="Zaremba-Niedzwiedzka K."/>
            <person name="Martijn J."/>
            <person name="Lind A.E."/>
            <person name="van Eijk R."/>
            <person name="Schleper C."/>
            <person name="Guy L."/>
            <person name="Ettema T.J."/>
        </authorList>
    </citation>
    <scope>NUCLEOTIDE SEQUENCE</scope>
</reference>
<evidence type="ECO:0000313" key="1">
    <source>
        <dbReference type="EMBL" id="KKK98689.1"/>
    </source>
</evidence>